<dbReference type="AlphaFoldDB" id="A0A2T4BVI6"/>
<evidence type="ECO:0000313" key="2">
    <source>
        <dbReference type="Proteomes" id="UP000240760"/>
    </source>
</evidence>
<dbReference type="EMBL" id="KZ679138">
    <property type="protein sequence ID" value="PTB73330.1"/>
    <property type="molecule type" value="Genomic_DNA"/>
</dbReference>
<reference evidence="1 2" key="1">
    <citation type="submission" date="2016-07" db="EMBL/GenBank/DDBJ databases">
        <title>Multiple horizontal gene transfer events from other fungi enriched the ability of initially mycotrophic Trichoderma (Ascomycota) to feed on dead plant biomass.</title>
        <authorList>
            <consortium name="DOE Joint Genome Institute"/>
            <person name="Aerts A."/>
            <person name="Atanasova L."/>
            <person name="Chenthamara K."/>
            <person name="Zhang J."/>
            <person name="Grujic M."/>
            <person name="Henrissat B."/>
            <person name="Kuo A."/>
            <person name="Salamov A."/>
            <person name="Lipzen A."/>
            <person name="Labutti K."/>
            <person name="Barry K."/>
            <person name="Miao Y."/>
            <person name="Rahimi M.J."/>
            <person name="Shen Q."/>
            <person name="Grigoriev I.V."/>
            <person name="Kubicek C.P."/>
            <person name="Druzhinina I.S."/>
        </authorList>
    </citation>
    <scope>NUCLEOTIDE SEQUENCE [LARGE SCALE GENOMIC DNA]</scope>
    <source>
        <strain evidence="1 2">ATCC 18648</strain>
    </source>
</reference>
<accession>A0A2T4BVI6</accession>
<name>A0A2T4BVI6_TRILO</name>
<evidence type="ECO:0000313" key="1">
    <source>
        <dbReference type="EMBL" id="PTB73330.1"/>
    </source>
</evidence>
<protein>
    <submittedName>
        <fullName evidence="1">Uncharacterized protein</fullName>
    </submittedName>
</protein>
<sequence>MLLVNGRRLAGVAGIVAVGFHVEAEGAGMPCSSGLGLAASPWRSVCSPGPHDPGSVAVRTLPCTMAASWNSVPAAKVRRSPLCVRASCISSRLWAQRWRHAMADRLIRQSLRCPSSARTVCAANTP</sequence>
<organism evidence="1 2">
    <name type="scientific">Trichoderma longibrachiatum ATCC 18648</name>
    <dbReference type="NCBI Taxonomy" id="983965"/>
    <lineage>
        <taxon>Eukaryota</taxon>
        <taxon>Fungi</taxon>
        <taxon>Dikarya</taxon>
        <taxon>Ascomycota</taxon>
        <taxon>Pezizomycotina</taxon>
        <taxon>Sordariomycetes</taxon>
        <taxon>Hypocreomycetidae</taxon>
        <taxon>Hypocreales</taxon>
        <taxon>Hypocreaceae</taxon>
        <taxon>Trichoderma</taxon>
    </lineage>
</organism>
<gene>
    <name evidence="1" type="ORF">M440DRAFT_1404349</name>
</gene>
<proteinExistence type="predicted"/>
<dbReference type="Proteomes" id="UP000240760">
    <property type="component" value="Unassembled WGS sequence"/>
</dbReference>
<keyword evidence="2" id="KW-1185">Reference proteome</keyword>